<keyword evidence="7" id="KW-0862">Zinc</keyword>
<evidence type="ECO:0000256" key="9">
    <source>
        <dbReference type="ARBA" id="ARBA00023125"/>
    </source>
</evidence>
<evidence type="ECO:0000256" key="10">
    <source>
        <dbReference type="ARBA" id="ARBA00023163"/>
    </source>
</evidence>
<dbReference type="PROSITE" id="PS50157">
    <property type="entry name" value="ZINC_FINGER_C2H2_2"/>
    <property type="match status" value="4"/>
</dbReference>
<accession>A0A9P5H2Q3</accession>
<dbReference type="SMART" id="SM00355">
    <property type="entry name" value="ZnF_C2H2"/>
    <property type="match status" value="5"/>
</dbReference>
<evidence type="ECO:0000256" key="5">
    <source>
        <dbReference type="ARBA" id="ARBA00022737"/>
    </source>
</evidence>
<dbReference type="EMBL" id="JAANBB010000511">
    <property type="protein sequence ID" value="KAF7540919.1"/>
    <property type="molecule type" value="Genomic_DNA"/>
</dbReference>
<reference evidence="14" key="1">
    <citation type="submission" date="2020-03" db="EMBL/GenBank/DDBJ databases">
        <title>Draft Genome Sequence of Cylindrodendrum hubeiense.</title>
        <authorList>
            <person name="Buettner E."/>
            <person name="Kellner H."/>
        </authorList>
    </citation>
    <scope>NUCLEOTIDE SEQUENCE</scope>
    <source>
        <strain evidence="14">IHI 201604</strain>
    </source>
</reference>
<dbReference type="PANTHER" id="PTHR24408">
    <property type="entry name" value="ZINC FINGER PROTEIN"/>
    <property type="match status" value="1"/>
</dbReference>
<dbReference type="GO" id="GO:0008270">
    <property type="term" value="F:zinc ion binding"/>
    <property type="evidence" value="ECO:0007669"/>
    <property type="project" value="UniProtKB-KW"/>
</dbReference>
<dbReference type="Pfam" id="PF00096">
    <property type="entry name" value="zf-C2H2"/>
    <property type="match status" value="1"/>
</dbReference>
<dbReference type="GO" id="GO:0000981">
    <property type="term" value="F:DNA-binding transcription factor activity, RNA polymerase II-specific"/>
    <property type="evidence" value="ECO:0007669"/>
    <property type="project" value="TreeGrafter"/>
</dbReference>
<comment type="caution">
    <text evidence="14">The sequence shown here is derived from an EMBL/GenBank/DDBJ whole genome shotgun (WGS) entry which is preliminary data.</text>
</comment>
<dbReference type="GO" id="GO:0005634">
    <property type="term" value="C:nucleus"/>
    <property type="evidence" value="ECO:0007669"/>
    <property type="project" value="UniProtKB-SubCell"/>
</dbReference>
<dbReference type="InterPro" id="IPR013087">
    <property type="entry name" value="Znf_C2H2_type"/>
</dbReference>
<evidence type="ECO:0000256" key="1">
    <source>
        <dbReference type="ARBA" id="ARBA00003767"/>
    </source>
</evidence>
<evidence type="ECO:0000256" key="8">
    <source>
        <dbReference type="ARBA" id="ARBA00023015"/>
    </source>
</evidence>
<comment type="similarity">
    <text evidence="3">Belongs to the krueppel C2H2-type zinc-finger protein family.</text>
</comment>
<organism evidence="14 15">
    <name type="scientific">Cylindrodendrum hubeiense</name>
    <dbReference type="NCBI Taxonomy" id="595255"/>
    <lineage>
        <taxon>Eukaryota</taxon>
        <taxon>Fungi</taxon>
        <taxon>Dikarya</taxon>
        <taxon>Ascomycota</taxon>
        <taxon>Pezizomycotina</taxon>
        <taxon>Sordariomycetes</taxon>
        <taxon>Hypocreomycetidae</taxon>
        <taxon>Hypocreales</taxon>
        <taxon>Nectriaceae</taxon>
        <taxon>Cylindrodendrum</taxon>
    </lineage>
</organism>
<dbReference type="FunFam" id="3.30.160.60:FF:002343">
    <property type="entry name" value="Zinc finger protein 33A"/>
    <property type="match status" value="1"/>
</dbReference>
<keyword evidence="9" id="KW-0238">DNA-binding</keyword>
<dbReference type="Pfam" id="PF13912">
    <property type="entry name" value="zf-C2H2_6"/>
    <property type="match status" value="1"/>
</dbReference>
<keyword evidence="11" id="KW-0539">Nucleus</keyword>
<sequence>MDQSMPYEGHPDLDGIDLLDGTNMAFDPNFQMDPIMDPMAALHSLNQSLQHNWNQSLNDGQILPSSDFIMPWNPQAQWLPPSDSGWGAAFDNHAVSNLDMAPPSAFNGGLAYDDGASIACTSHCGGNCASQCDEAANANCCFDEACTSVDINHAVCCFDEACGMPEPCLDDDCTDSGHTCTDSNCMVPTVYATPASLSVPTPPTFESNPMVNPITSPFEPGVDVDPMEWRSTPGLKNEPQTLSADDQFSCRWVGPSGSLCNAKFENHKELQTHCKEEHLKDLEKASGGFNCSWYACTRHTPFSQKSKLERHMQTHTGFKPVACNICGILLSAKQSLEQHMRTHSGEKPWKCKFPGCTQSFKQQSALREKPLKCDLCDKRFSESSNLSKHRRTHNVKGGYLCDVCGKDFHRLDQLRRHMKTKHN</sequence>
<gene>
    <name evidence="14" type="ORF">G7Z17_g12085</name>
</gene>
<dbReference type="AlphaFoldDB" id="A0A9P5H2Q3"/>
<dbReference type="GO" id="GO:0043565">
    <property type="term" value="F:sequence-specific DNA binding"/>
    <property type="evidence" value="ECO:0007669"/>
    <property type="project" value="TreeGrafter"/>
</dbReference>
<proteinExistence type="inferred from homology"/>
<feature type="domain" description="C2H2-type" evidence="13">
    <location>
        <begin position="321"/>
        <end position="348"/>
    </location>
</feature>
<keyword evidence="15" id="KW-1185">Reference proteome</keyword>
<dbReference type="Gene3D" id="3.30.160.60">
    <property type="entry name" value="Classic Zinc Finger"/>
    <property type="match status" value="5"/>
</dbReference>
<evidence type="ECO:0000256" key="6">
    <source>
        <dbReference type="ARBA" id="ARBA00022771"/>
    </source>
</evidence>
<comment type="subcellular location">
    <subcellularLocation>
        <location evidence="2">Nucleus</location>
    </subcellularLocation>
</comment>
<evidence type="ECO:0000313" key="15">
    <source>
        <dbReference type="Proteomes" id="UP000722485"/>
    </source>
</evidence>
<dbReference type="Proteomes" id="UP000722485">
    <property type="component" value="Unassembled WGS sequence"/>
</dbReference>
<feature type="domain" description="C2H2-type" evidence="13">
    <location>
        <begin position="371"/>
        <end position="393"/>
    </location>
</feature>
<dbReference type="FunFam" id="3.30.160.60:FF:000585">
    <property type="entry name" value="zinc finger protein 784"/>
    <property type="match status" value="1"/>
</dbReference>
<evidence type="ECO:0000256" key="7">
    <source>
        <dbReference type="ARBA" id="ARBA00022833"/>
    </source>
</evidence>
<evidence type="ECO:0000256" key="4">
    <source>
        <dbReference type="ARBA" id="ARBA00022723"/>
    </source>
</evidence>
<dbReference type="PROSITE" id="PS00028">
    <property type="entry name" value="ZINC_FINGER_C2H2_1"/>
    <property type="match status" value="3"/>
</dbReference>
<evidence type="ECO:0000256" key="3">
    <source>
        <dbReference type="ARBA" id="ARBA00006991"/>
    </source>
</evidence>
<dbReference type="PANTHER" id="PTHR24408:SF58">
    <property type="entry name" value="TRANSCRIPTION FACTOR (TFIIIA), PUTATIVE (AFU_ORTHOLOGUE AFUA_1G05150)-RELATED"/>
    <property type="match status" value="1"/>
</dbReference>
<keyword evidence="5" id="KW-0677">Repeat</keyword>
<evidence type="ECO:0000256" key="12">
    <source>
        <dbReference type="PROSITE-ProRule" id="PRU00042"/>
    </source>
</evidence>
<evidence type="ECO:0000256" key="2">
    <source>
        <dbReference type="ARBA" id="ARBA00004123"/>
    </source>
</evidence>
<evidence type="ECO:0000256" key="11">
    <source>
        <dbReference type="ARBA" id="ARBA00023242"/>
    </source>
</evidence>
<feature type="domain" description="C2H2-type" evidence="13">
    <location>
        <begin position="399"/>
        <end position="423"/>
    </location>
</feature>
<name>A0A9P5H2Q3_9HYPO</name>
<keyword evidence="10" id="KW-0804">Transcription</keyword>
<protein>
    <recommendedName>
        <fullName evidence="13">C2H2-type domain-containing protein</fullName>
    </recommendedName>
</protein>
<dbReference type="OrthoDB" id="3437960at2759"/>
<evidence type="ECO:0000259" key="13">
    <source>
        <dbReference type="PROSITE" id="PS50157"/>
    </source>
</evidence>
<dbReference type="SUPFAM" id="SSF57667">
    <property type="entry name" value="beta-beta-alpha zinc fingers"/>
    <property type="match status" value="2"/>
</dbReference>
<dbReference type="InterPro" id="IPR036236">
    <property type="entry name" value="Znf_C2H2_sf"/>
</dbReference>
<feature type="domain" description="C2H2-type" evidence="13">
    <location>
        <begin position="289"/>
        <end position="320"/>
    </location>
</feature>
<keyword evidence="6 12" id="KW-0863">Zinc-finger</keyword>
<comment type="function">
    <text evidence="1">May be involved in transcriptional regulation.</text>
</comment>
<keyword evidence="4" id="KW-0479">Metal-binding</keyword>
<evidence type="ECO:0000313" key="14">
    <source>
        <dbReference type="EMBL" id="KAF7540919.1"/>
    </source>
</evidence>
<keyword evidence="8" id="KW-0805">Transcription regulation</keyword>